<dbReference type="SUPFAM" id="SSF55608">
    <property type="entry name" value="Homing endonucleases"/>
    <property type="match status" value="1"/>
</dbReference>
<dbReference type="PANTHER" id="PTHR36181:SF2">
    <property type="entry name" value="INTRON-ENCODED ENDONUCLEASE AI3-RELATED"/>
    <property type="match status" value="1"/>
</dbReference>
<gene>
    <name evidence="2" type="ORF">COX15_01395</name>
</gene>
<sequence length="174" mass="20979">MGKLPGDYIAGFVDGEGCFALKLRRDIRYERKNKPIYFYWDIEFAIVLRKDDKEILEAIRETLECGKISINKYGMARYAVNDINDLMYKIIPFFELYQLHAKKKFDFELWKEAMVLLYKNKGLKTNISTTGNPRGKRKKNWDHNELKKLREIHEKMQDYKSQRGEWKWIEQLQK</sequence>
<dbReference type="AlphaFoldDB" id="A0A2H0AL52"/>
<name>A0A2H0AL52_9BACT</name>
<dbReference type="InterPro" id="IPR051289">
    <property type="entry name" value="LAGLIDADG_Endonuclease"/>
</dbReference>
<organism evidence="2 3">
    <name type="scientific">Candidatus Colwellbacteria bacterium CG23_combo_of_CG06-09_8_20_14_all_42_19</name>
    <dbReference type="NCBI Taxonomy" id="1974541"/>
    <lineage>
        <taxon>Bacteria</taxon>
        <taxon>Candidatus Colwelliibacteriota</taxon>
    </lineage>
</organism>
<dbReference type="GO" id="GO:0004519">
    <property type="term" value="F:endonuclease activity"/>
    <property type="evidence" value="ECO:0007669"/>
    <property type="project" value="InterPro"/>
</dbReference>
<dbReference type="Gene3D" id="3.10.28.10">
    <property type="entry name" value="Homing endonucleases"/>
    <property type="match status" value="1"/>
</dbReference>
<reference evidence="2 3" key="1">
    <citation type="submission" date="2017-09" db="EMBL/GenBank/DDBJ databases">
        <title>Depth-based differentiation of microbial function through sediment-hosted aquifers and enrichment of novel symbionts in the deep terrestrial subsurface.</title>
        <authorList>
            <person name="Probst A.J."/>
            <person name="Ladd B."/>
            <person name="Jarett J.K."/>
            <person name="Geller-Mcgrath D.E."/>
            <person name="Sieber C.M."/>
            <person name="Emerson J.B."/>
            <person name="Anantharaman K."/>
            <person name="Thomas B.C."/>
            <person name="Malmstrom R."/>
            <person name="Stieglmeier M."/>
            <person name="Klingl A."/>
            <person name="Woyke T."/>
            <person name="Ryan C.M."/>
            <person name="Banfield J.F."/>
        </authorList>
    </citation>
    <scope>NUCLEOTIDE SEQUENCE [LARGE SCALE GENOMIC DNA]</scope>
    <source>
        <strain evidence="2">CG23_combo_of_CG06-09_8_20_14_all_42_19</strain>
    </source>
</reference>
<evidence type="ECO:0000313" key="3">
    <source>
        <dbReference type="Proteomes" id="UP000230007"/>
    </source>
</evidence>
<protein>
    <recommendedName>
        <fullName evidence="1">Homing endonuclease LAGLIDADG domain-containing protein</fullName>
    </recommendedName>
</protein>
<comment type="caution">
    <text evidence="2">The sequence shown here is derived from an EMBL/GenBank/DDBJ whole genome shotgun (WGS) entry which is preliminary data.</text>
</comment>
<evidence type="ECO:0000313" key="2">
    <source>
        <dbReference type="EMBL" id="PIP46146.1"/>
    </source>
</evidence>
<evidence type="ECO:0000259" key="1">
    <source>
        <dbReference type="Pfam" id="PF00961"/>
    </source>
</evidence>
<dbReference type="Pfam" id="PF00961">
    <property type="entry name" value="LAGLIDADG_1"/>
    <property type="match status" value="1"/>
</dbReference>
<dbReference type="InterPro" id="IPR004860">
    <property type="entry name" value="LAGLIDADG_dom"/>
</dbReference>
<dbReference type="Proteomes" id="UP000230007">
    <property type="component" value="Unassembled WGS sequence"/>
</dbReference>
<accession>A0A2H0AL52</accession>
<feature type="domain" description="Homing endonuclease LAGLIDADG" evidence="1">
    <location>
        <begin position="9"/>
        <end position="113"/>
    </location>
</feature>
<dbReference type="InterPro" id="IPR027434">
    <property type="entry name" value="Homing_endonucl"/>
</dbReference>
<dbReference type="PANTHER" id="PTHR36181">
    <property type="entry name" value="INTRON-ENCODED ENDONUCLEASE AI3-RELATED"/>
    <property type="match status" value="1"/>
</dbReference>
<proteinExistence type="predicted"/>
<dbReference type="EMBL" id="PCSK01000028">
    <property type="protein sequence ID" value="PIP46146.1"/>
    <property type="molecule type" value="Genomic_DNA"/>
</dbReference>